<keyword evidence="1" id="KW-0963">Cytoplasm</keyword>
<dbReference type="GO" id="GO:0003700">
    <property type="term" value="F:DNA-binding transcription factor activity"/>
    <property type="evidence" value="ECO:0007669"/>
    <property type="project" value="UniProtKB-UniRule"/>
</dbReference>
<sequence length="152" mass="17263">MFSGASALNLDAKGRIAMPTRYREPLHADHQGKLVITVDIQSPCLLIYPINEWNKVADKLLGLSDFQPQERAMKRLMLGYAQECELDANGRVLLTPPLRQYASLEKKTMLVGQLNKFELWDEQVWQQQLADSLEMIKSQGLTASERLADFSL</sequence>
<dbReference type="GO" id="GO:0009295">
    <property type="term" value="C:nucleoid"/>
    <property type="evidence" value="ECO:0007669"/>
    <property type="project" value="UniProtKB-SubCell"/>
</dbReference>
<comment type="subunit">
    <text evidence="1">Forms oligomers.</text>
</comment>
<dbReference type="STRING" id="38313.GCA_000947195_00381"/>
<proteinExistence type="inferred from homology"/>
<dbReference type="GO" id="GO:0051301">
    <property type="term" value="P:cell division"/>
    <property type="evidence" value="ECO:0007669"/>
    <property type="project" value="UniProtKB-KW"/>
</dbReference>
<reference evidence="2 3" key="1">
    <citation type="submission" date="2018-06" db="EMBL/GenBank/DDBJ databases">
        <authorList>
            <consortium name="Pathogen Informatics"/>
            <person name="Doyle S."/>
        </authorList>
    </citation>
    <scope>NUCLEOTIDE SEQUENCE [LARGE SCALE GENOMIC DNA]</scope>
    <source>
        <strain evidence="2 3">NCTC10738</strain>
    </source>
</reference>
<dbReference type="Pfam" id="PF02381">
    <property type="entry name" value="MraZ"/>
    <property type="match status" value="2"/>
</dbReference>
<evidence type="ECO:0000256" key="1">
    <source>
        <dbReference type="HAMAP-Rule" id="MF_01008"/>
    </source>
</evidence>
<organism evidence="2 3">
    <name type="scientific">Shewanella algae</name>
    <dbReference type="NCBI Taxonomy" id="38313"/>
    <lineage>
        <taxon>Bacteria</taxon>
        <taxon>Pseudomonadati</taxon>
        <taxon>Pseudomonadota</taxon>
        <taxon>Gammaproteobacteria</taxon>
        <taxon>Alteromonadales</taxon>
        <taxon>Shewanellaceae</taxon>
        <taxon>Shewanella</taxon>
    </lineage>
</organism>
<evidence type="ECO:0000313" key="2">
    <source>
        <dbReference type="EMBL" id="SUI57260.1"/>
    </source>
</evidence>
<accession>A0A2T3GY67</accession>
<keyword evidence="1" id="KW-0804">Transcription</keyword>
<keyword evidence="2" id="KW-0132">Cell division</keyword>
<dbReference type="RefSeq" id="WP_025010885.1">
    <property type="nucleotide sequence ID" value="NZ_AP024609.1"/>
</dbReference>
<dbReference type="KEGG" id="salg:BS332_09430"/>
<keyword evidence="3" id="KW-1185">Reference proteome</keyword>
<dbReference type="HAMAP" id="MF_01008">
    <property type="entry name" value="MraZ"/>
    <property type="match status" value="1"/>
</dbReference>
<dbReference type="NCBIfam" id="TIGR00242">
    <property type="entry name" value="division/cell wall cluster transcriptional repressor MraZ"/>
    <property type="match status" value="1"/>
</dbReference>
<dbReference type="SUPFAM" id="SSF89447">
    <property type="entry name" value="AbrB/MazE/MraZ-like"/>
    <property type="match status" value="1"/>
</dbReference>
<dbReference type="PANTHER" id="PTHR34701:SF1">
    <property type="entry name" value="TRANSCRIPTIONAL REGULATOR MRAZ"/>
    <property type="match status" value="1"/>
</dbReference>
<dbReference type="GO" id="GO:2000143">
    <property type="term" value="P:negative regulation of DNA-templated transcription initiation"/>
    <property type="evidence" value="ECO:0007669"/>
    <property type="project" value="TreeGrafter"/>
</dbReference>
<dbReference type="CDD" id="cd16320">
    <property type="entry name" value="MraZ_N"/>
    <property type="match status" value="1"/>
</dbReference>
<dbReference type="CDD" id="cd16321">
    <property type="entry name" value="MraZ_C"/>
    <property type="match status" value="1"/>
</dbReference>
<protein>
    <recommendedName>
        <fullName evidence="1">Transcriptional regulator MraZ</fullName>
    </recommendedName>
</protein>
<dbReference type="GO" id="GO:0000976">
    <property type="term" value="F:transcription cis-regulatory region binding"/>
    <property type="evidence" value="ECO:0007669"/>
    <property type="project" value="TreeGrafter"/>
</dbReference>
<accession>A0A379Z8F4</accession>
<dbReference type="InterPro" id="IPR007159">
    <property type="entry name" value="SpoVT-AbrB_dom"/>
</dbReference>
<evidence type="ECO:0000313" key="3">
    <source>
        <dbReference type="Proteomes" id="UP000254069"/>
    </source>
</evidence>
<keyword evidence="1" id="KW-0238">DNA-binding</keyword>
<dbReference type="InterPro" id="IPR035644">
    <property type="entry name" value="MraZ_C"/>
</dbReference>
<dbReference type="InterPro" id="IPR003444">
    <property type="entry name" value="MraZ"/>
</dbReference>
<name>A0A2T3GY67_9GAMM</name>
<comment type="similarity">
    <text evidence="1">Belongs to the MraZ family.</text>
</comment>
<dbReference type="InterPro" id="IPR038619">
    <property type="entry name" value="MraZ_sf"/>
</dbReference>
<dbReference type="EMBL" id="UGYO01000001">
    <property type="protein sequence ID" value="SUI57260.1"/>
    <property type="molecule type" value="Genomic_DNA"/>
</dbReference>
<dbReference type="GeneID" id="93807450"/>
<dbReference type="Proteomes" id="UP000254069">
    <property type="component" value="Unassembled WGS sequence"/>
</dbReference>
<dbReference type="PANTHER" id="PTHR34701">
    <property type="entry name" value="TRANSCRIPTIONAL REGULATOR MRAZ"/>
    <property type="match status" value="1"/>
</dbReference>
<keyword evidence="2" id="KW-0131">Cell cycle</keyword>
<keyword evidence="1" id="KW-0805">Transcription regulation</keyword>
<dbReference type="GO" id="GO:0005737">
    <property type="term" value="C:cytoplasm"/>
    <property type="evidence" value="ECO:0007669"/>
    <property type="project" value="UniProtKB-UniRule"/>
</dbReference>
<dbReference type="InterPro" id="IPR035642">
    <property type="entry name" value="MraZ_N"/>
</dbReference>
<dbReference type="AlphaFoldDB" id="A0A2T3GY67"/>
<dbReference type="InterPro" id="IPR037914">
    <property type="entry name" value="SpoVT-AbrB_sf"/>
</dbReference>
<dbReference type="Gene3D" id="3.40.1550.20">
    <property type="entry name" value="Transcriptional regulator MraZ domain"/>
    <property type="match status" value="1"/>
</dbReference>
<dbReference type="InterPro" id="IPR020603">
    <property type="entry name" value="MraZ_dom"/>
</dbReference>
<dbReference type="PROSITE" id="PS51740">
    <property type="entry name" value="SPOVT_ABRB"/>
    <property type="match status" value="2"/>
</dbReference>
<gene>
    <name evidence="1 2" type="primary">mraZ</name>
    <name evidence="2" type="ORF">NCTC10738_01231</name>
</gene>
<comment type="subcellular location">
    <subcellularLocation>
        <location evidence="1">Cytoplasm</location>
        <location evidence="1">Nucleoid</location>
    </subcellularLocation>
</comment>